<keyword evidence="2" id="KW-0489">Methyltransferase</keyword>
<dbReference type="InterPro" id="IPR029063">
    <property type="entry name" value="SAM-dependent_MTases_sf"/>
</dbReference>
<evidence type="ECO:0000259" key="6">
    <source>
        <dbReference type="Pfam" id="PF07669"/>
    </source>
</evidence>
<dbReference type="GO" id="GO:0003676">
    <property type="term" value="F:nucleic acid binding"/>
    <property type="evidence" value="ECO:0007669"/>
    <property type="project" value="InterPro"/>
</dbReference>
<keyword evidence="3" id="KW-0808">Transferase</keyword>
<protein>
    <recommendedName>
        <fullName evidence="1">site-specific DNA-methyltransferase (adenine-specific)</fullName>
        <ecNumber evidence="1">2.1.1.72</ecNumber>
    </recommendedName>
</protein>
<name>X1DB98_9ZZZZ</name>
<dbReference type="PANTHER" id="PTHR33841">
    <property type="entry name" value="DNA METHYLTRANSFERASE YEEA-RELATED"/>
    <property type="match status" value="1"/>
</dbReference>
<comment type="caution">
    <text evidence="7">The sequence shown here is derived from an EMBL/GenBank/DDBJ whole genome shotgun (WGS) entry which is preliminary data.</text>
</comment>
<keyword evidence="4" id="KW-0949">S-adenosyl-L-methionine</keyword>
<dbReference type="GO" id="GO:0032259">
    <property type="term" value="P:methylation"/>
    <property type="evidence" value="ECO:0007669"/>
    <property type="project" value="UniProtKB-KW"/>
</dbReference>
<proteinExistence type="predicted"/>
<dbReference type="GO" id="GO:0006304">
    <property type="term" value="P:DNA modification"/>
    <property type="evidence" value="ECO:0007669"/>
    <property type="project" value="InterPro"/>
</dbReference>
<accession>X1DB98</accession>
<dbReference type="Pfam" id="PF07669">
    <property type="entry name" value="Eco57I"/>
    <property type="match status" value="1"/>
</dbReference>
<dbReference type="InterPro" id="IPR002052">
    <property type="entry name" value="DNA_methylase_N6_adenine_CS"/>
</dbReference>
<dbReference type="Gene3D" id="3.40.50.150">
    <property type="entry name" value="Vaccinia Virus protein VP39"/>
    <property type="match status" value="1"/>
</dbReference>
<dbReference type="EMBL" id="BART01030604">
    <property type="protein sequence ID" value="GAH18041.1"/>
    <property type="molecule type" value="Genomic_DNA"/>
</dbReference>
<dbReference type="PROSITE" id="PS00092">
    <property type="entry name" value="N6_MTASE"/>
    <property type="match status" value="1"/>
</dbReference>
<dbReference type="GO" id="GO:0009007">
    <property type="term" value="F:site-specific DNA-methyltransferase (adenine-specific) activity"/>
    <property type="evidence" value="ECO:0007669"/>
    <property type="project" value="UniProtKB-EC"/>
</dbReference>
<evidence type="ECO:0000256" key="3">
    <source>
        <dbReference type="ARBA" id="ARBA00022679"/>
    </source>
</evidence>
<dbReference type="SUPFAM" id="SSF53335">
    <property type="entry name" value="S-adenosyl-L-methionine-dependent methyltransferases"/>
    <property type="match status" value="1"/>
</dbReference>
<dbReference type="InterPro" id="IPR011639">
    <property type="entry name" value="MethylTrfase_TaqI-like_dom"/>
</dbReference>
<sequence>MFANETIKGLTFIDLISQKYDVVATNPPYMYTRTMGQSLKDFLEIYYLDSKYDLYSAFIRRNMDFISFNSYIAMITQHSFMFLAFYEKLRCAILDNFWIRTMAHLGPHAFEDIGGEKVNTTMFSISSRDPNRASLFIKLIDLESPQEKGEYIKNIANLYDSPRVLSHYQTDFEKIPSSPIIYSISDNIRDSFSKYDPLDDESENSKATPKCGLATCNNDMFLRFWWEINDEMVGIKWFPYMKGGKYNKWYGNND</sequence>
<gene>
    <name evidence="7" type="ORF">S01H4_53379</name>
</gene>
<reference evidence="7" key="1">
    <citation type="journal article" date="2014" name="Front. Microbiol.">
        <title>High frequency of phylogenetically diverse reductive dehalogenase-homologous genes in deep subseafloor sedimentary metagenomes.</title>
        <authorList>
            <person name="Kawai M."/>
            <person name="Futagami T."/>
            <person name="Toyoda A."/>
            <person name="Takaki Y."/>
            <person name="Nishi S."/>
            <person name="Hori S."/>
            <person name="Arai W."/>
            <person name="Tsubouchi T."/>
            <person name="Morono Y."/>
            <person name="Uchiyama I."/>
            <person name="Ito T."/>
            <person name="Fujiyama A."/>
            <person name="Inagaki F."/>
            <person name="Takami H."/>
        </authorList>
    </citation>
    <scope>NUCLEOTIDE SEQUENCE</scope>
    <source>
        <strain evidence="7">Expedition CK06-06</strain>
    </source>
</reference>
<evidence type="ECO:0000256" key="5">
    <source>
        <dbReference type="ARBA" id="ARBA00047942"/>
    </source>
</evidence>
<dbReference type="PANTHER" id="PTHR33841:SF1">
    <property type="entry name" value="DNA METHYLTRANSFERASE A"/>
    <property type="match status" value="1"/>
</dbReference>
<evidence type="ECO:0000313" key="7">
    <source>
        <dbReference type="EMBL" id="GAH18041.1"/>
    </source>
</evidence>
<dbReference type="InterPro" id="IPR050953">
    <property type="entry name" value="N4_N6_ade-DNA_methylase"/>
</dbReference>
<evidence type="ECO:0000256" key="4">
    <source>
        <dbReference type="ARBA" id="ARBA00022691"/>
    </source>
</evidence>
<evidence type="ECO:0000256" key="2">
    <source>
        <dbReference type="ARBA" id="ARBA00022603"/>
    </source>
</evidence>
<evidence type="ECO:0000256" key="1">
    <source>
        <dbReference type="ARBA" id="ARBA00011900"/>
    </source>
</evidence>
<feature type="non-terminal residue" evidence="7">
    <location>
        <position position="254"/>
    </location>
</feature>
<comment type="catalytic activity">
    <reaction evidence="5">
        <text>a 2'-deoxyadenosine in DNA + S-adenosyl-L-methionine = an N(6)-methyl-2'-deoxyadenosine in DNA + S-adenosyl-L-homocysteine + H(+)</text>
        <dbReference type="Rhea" id="RHEA:15197"/>
        <dbReference type="Rhea" id="RHEA-COMP:12418"/>
        <dbReference type="Rhea" id="RHEA-COMP:12419"/>
        <dbReference type="ChEBI" id="CHEBI:15378"/>
        <dbReference type="ChEBI" id="CHEBI:57856"/>
        <dbReference type="ChEBI" id="CHEBI:59789"/>
        <dbReference type="ChEBI" id="CHEBI:90615"/>
        <dbReference type="ChEBI" id="CHEBI:90616"/>
        <dbReference type="EC" id="2.1.1.72"/>
    </reaction>
</comment>
<feature type="domain" description="Type II methyltransferase M.TaqI-like" evidence="6">
    <location>
        <begin position="16"/>
        <end position="106"/>
    </location>
</feature>
<dbReference type="EC" id="2.1.1.72" evidence="1"/>
<dbReference type="AlphaFoldDB" id="X1DB98"/>
<organism evidence="7">
    <name type="scientific">marine sediment metagenome</name>
    <dbReference type="NCBI Taxonomy" id="412755"/>
    <lineage>
        <taxon>unclassified sequences</taxon>
        <taxon>metagenomes</taxon>
        <taxon>ecological metagenomes</taxon>
    </lineage>
</organism>